<protein>
    <recommendedName>
        <fullName evidence="3">HNH nuclease domain-containing protein</fullName>
    </recommendedName>
</protein>
<dbReference type="Proteomes" id="UP000224684">
    <property type="component" value="Segment"/>
</dbReference>
<dbReference type="Gene3D" id="1.10.30.50">
    <property type="match status" value="1"/>
</dbReference>
<feature type="domain" description="HNH nuclease" evidence="3">
    <location>
        <begin position="60"/>
        <end position="116"/>
    </location>
</feature>
<dbReference type="GO" id="GO:0003676">
    <property type="term" value="F:nucleic acid binding"/>
    <property type="evidence" value="ECO:0007669"/>
    <property type="project" value="InterPro"/>
</dbReference>
<dbReference type="GO" id="GO:0016787">
    <property type="term" value="F:hydrolase activity"/>
    <property type="evidence" value="ECO:0007669"/>
    <property type="project" value="UniProtKB-KW"/>
</dbReference>
<sequence length="127" mass="15513">MKKPLRPCCEFHCYNLTRERYCEEHRYKEKETQQDKNRYYDRFKRDKESTAFYRSKAWERLREQALMRDKGLCLHCKNNRKIKVADMVDHIIPIKVDPSLKLKLENLQSLCNPCHNRKTAEDKKKYG</sequence>
<reference evidence="4 5" key="1">
    <citation type="submission" date="2017-04" db="EMBL/GenBank/DDBJ databases">
        <title>Bacillus anthracis phage Complete Genome.</title>
        <authorList>
            <person name="Alkalay S."/>
            <person name="Coppenhagen-Glazer S."/>
            <person name="Hazan R."/>
        </authorList>
    </citation>
    <scope>NUCLEOTIDE SEQUENCE [LARGE SCALE GENOMIC DNA]</scope>
</reference>
<evidence type="ECO:0000256" key="2">
    <source>
        <dbReference type="ARBA" id="ARBA00022801"/>
    </source>
</evidence>
<evidence type="ECO:0000313" key="5">
    <source>
        <dbReference type="Proteomes" id="UP000224684"/>
    </source>
</evidence>
<proteinExistence type="predicted"/>
<dbReference type="GO" id="GO:0008270">
    <property type="term" value="F:zinc ion binding"/>
    <property type="evidence" value="ECO:0007669"/>
    <property type="project" value="InterPro"/>
</dbReference>
<evidence type="ECO:0000259" key="3">
    <source>
        <dbReference type="SMART" id="SM00507"/>
    </source>
</evidence>
<dbReference type="GO" id="GO:0004519">
    <property type="term" value="F:endonuclease activity"/>
    <property type="evidence" value="ECO:0007669"/>
    <property type="project" value="InterPro"/>
</dbReference>
<dbReference type="GeneID" id="79587292"/>
<keyword evidence="1" id="KW-0540">Nuclease</keyword>
<accession>A0A288WFQ8</accession>
<keyword evidence="2" id="KW-0378">Hydrolase</keyword>
<name>A0A288WFQ8_9CAUD</name>
<organism evidence="4 5">
    <name type="scientific">Bacillus phage Tavor_SA</name>
    <dbReference type="NCBI Taxonomy" id="1983581"/>
    <lineage>
        <taxon>Viruses</taxon>
        <taxon>Duplodnaviria</taxon>
        <taxon>Heunggongvirae</taxon>
        <taxon>Uroviricota</taxon>
        <taxon>Caudoviricetes</taxon>
        <taxon>Wbetavirus</taxon>
        <taxon>Wbetavirus tavor</taxon>
    </lineage>
</organism>
<dbReference type="RefSeq" id="YP_010739896.1">
    <property type="nucleotide sequence ID" value="NC_073047.1"/>
</dbReference>
<dbReference type="PANTHER" id="PTHR41286:SF1">
    <property type="entry name" value="HNH NUCLEASE YAJD-RELATED"/>
    <property type="match status" value="1"/>
</dbReference>
<dbReference type="EMBL" id="KY963369">
    <property type="protein sequence ID" value="ARW58423.1"/>
    <property type="molecule type" value="Genomic_DNA"/>
</dbReference>
<dbReference type="KEGG" id="vg:79587292"/>
<evidence type="ECO:0000313" key="4">
    <source>
        <dbReference type="EMBL" id="ARW58423.1"/>
    </source>
</evidence>
<dbReference type="CDD" id="cd00085">
    <property type="entry name" value="HNHc"/>
    <property type="match status" value="1"/>
</dbReference>
<keyword evidence="5" id="KW-1185">Reference proteome</keyword>
<dbReference type="Pfam" id="PF01844">
    <property type="entry name" value="HNH"/>
    <property type="match status" value="1"/>
</dbReference>
<dbReference type="InterPro" id="IPR002711">
    <property type="entry name" value="HNH"/>
</dbReference>
<dbReference type="PANTHER" id="PTHR41286">
    <property type="entry name" value="HNH NUCLEASE YAJD-RELATED"/>
    <property type="match status" value="1"/>
</dbReference>
<dbReference type="InterPro" id="IPR003615">
    <property type="entry name" value="HNH_nuc"/>
</dbReference>
<dbReference type="SMART" id="SM00507">
    <property type="entry name" value="HNHc"/>
    <property type="match status" value="1"/>
</dbReference>
<evidence type="ECO:0000256" key="1">
    <source>
        <dbReference type="ARBA" id="ARBA00022722"/>
    </source>
</evidence>